<accession>A0AAV4PH88</accession>
<feature type="region of interest" description="Disordered" evidence="9">
    <location>
        <begin position="963"/>
        <end position="984"/>
    </location>
</feature>
<dbReference type="InterPro" id="IPR001752">
    <property type="entry name" value="Kinesin_motor_dom"/>
</dbReference>
<evidence type="ECO:0000259" key="10">
    <source>
        <dbReference type="PROSITE" id="PS50067"/>
    </source>
</evidence>
<dbReference type="Gene3D" id="3.40.850.10">
    <property type="entry name" value="Kinesin motor domain"/>
    <property type="match status" value="1"/>
</dbReference>
<feature type="compositionally biased region" description="Polar residues" evidence="9">
    <location>
        <begin position="460"/>
        <end position="470"/>
    </location>
</feature>
<dbReference type="SUPFAM" id="SSF52540">
    <property type="entry name" value="P-loop containing nucleoside triphosphate hydrolases"/>
    <property type="match status" value="1"/>
</dbReference>
<dbReference type="PANTHER" id="PTHR47969">
    <property type="entry name" value="CHROMOSOME-ASSOCIATED KINESIN KIF4A-RELATED"/>
    <property type="match status" value="1"/>
</dbReference>
<keyword evidence="2" id="KW-0963">Cytoplasm</keyword>
<dbReference type="PROSITE" id="PS00411">
    <property type="entry name" value="KINESIN_MOTOR_1"/>
    <property type="match status" value="1"/>
</dbReference>
<name>A0AAV4PH88_9ARAC</name>
<keyword evidence="4 7" id="KW-0067">ATP-binding</keyword>
<protein>
    <submittedName>
        <fullName evidence="11">Chromosome-associated kinesin KIF4</fullName>
    </submittedName>
</protein>
<feature type="region of interest" description="Disordered" evidence="9">
    <location>
        <begin position="1021"/>
        <end position="1048"/>
    </location>
</feature>
<evidence type="ECO:0000313" key="12">
    <source>
        <dbReference type="Proteomes" id="UP001054837"/>
    </source>
</evidence>
<comment type="similarity">
    <text evidence="7">Belongs to the TRAFAC class myosin-kinesin ATPase superfamily. Kinesin family.</text>
</comment>
<dbReference type="AlphaFoldDB" id="A0AAV4PH88"/>
<dbReference type="GO" id="GO:0007052">
    <property type="term" value="P:mitotic spindle organization"/>
    <property type="evidence" value="ECO:0007669"/>
    <property type="project" value="TreeGrafter"/>
</dbReference>
<sequence length="1106" mass="125415">MSDTAICVAIRSRPLLRNETQSSDTLSFGRDSTVTLQKKTYTFDYVFPPGVSNEAVYNTVVAEKIRPIFEGYNVTILAYGPTGSGKTYTMGTDYNPRNTSHSDIGIIPRGITEIFRVVESQQETIDFLIKVSFLELYREEIFDLLQKSPTPCNLRDDGDSVKVANLTEIAVQSMADAFITLEKGSTLRHTSATAKNLKSSRSHAIFSVHVEQTDKITKNFKRSKFQLVDLAGSERMSSSKTAGLQVKEGININLGLLSLGKVITHLIEEKQHVPYRDSKLTRLLQDSLGGNSHTVMIACVNPSSNSTEETLSTLRYASNTRRIKNRPVVNVDPPAVQIEKLKKQVEALQAALYEFQSASGSAGIVPSSAAGKKFPKVEELELHLQQSYSKISSLNHRLYLVDDKYSQILDGIDSLYKKIMVFMNELTAAAETDPSLQNHLARLEEVYQMCLKLVDSNLSQTSLDGDSSPQPEEKHPDVLDESGDSINKSQEPELQLRTLSDITNKQKIRSDNLENISRTLSMKVGQIKNIEAFIRNYDTTVNEDYLNSLIIQIQSLTEEKTNLQESMKVAEDKVRSETQEKIEKYEQQILNLQNELRKKTVVFQVKTENQAKVNQLQKEIIDLKKHKVQLVRQMKEDSNKFLQKQKEKEREVAKLVREGRKKEHELVKMKIKFDNEVKVLKQKIDRVTATKNKDLARKRSTYIVKEKTKSSLFQEIDEWINEELNIRIDDGIAKIECEMLEKEAQSLKQQIDNIEKFTEENPNEEANLKGYDVNSLKSVFQILVEKVETFRSLVKDGKTKDCPILDGLSSMSQAKSAVEALFKKCVSAEVEGGRQRMIFQEQLKKEQLNNELNEEKIKNLNREINNLNENFASLKLEQEEKVTALKYEYDTKVMHLLTEIQFANKSSLTSNADPNLAERVEIQANEISKLQHIMQSYEEKCKEANMLQQQLFQAKKGKKPTWLGNLSRVPSATHSSTSLDEGEKSTSMLEAFLSDSADESFGYDKTDPDWRLTPAYKELRAKHARKRRRAEAGSLNADDSDSSSSKKKSLMGCQCRTDCHSNRCRCKKRNTQCTELCGCIKEACLNTGEGSGDSKNEEVKKLSFND</sequence>
<comment type="caution">
    <text evidence="11">The sequence shown here is derived from an EMBL/GenBank/DDBJ whole genome shotgun (WGS) entry which is preliminary data.</text>
</comment>
<dbReference type="InterPro" id="IPR036961">
    <property type="entry name" value="Kinesin_motor_dom_sf"/>
</dbReference>
<feature type="region of interest" description="Disordered" evidence="9">
    <location>
        <begin position="460"/>
        <end position="500"/>
    </location>
</feature>
<keyword evidence="6" id="KW-0206">Cytoskeleton</keyword>
<dbReference type="InterPro" id="IPR027417">
    <property type="entry name" value="P-loop_NTPase"/>
</dbReference>
<evidence type="ECO:0000256" key="4">
    <source>
        <dbReference type="ARBA" id="ARBA00022840"/>
    </source>
</evidence>
<dbReference type="PANTHER" id="PTHR47969:SF15">
    <property type="entry name" value="CHROMOSOME-ASSOCIATED KINESIN KIF4A-RELATED"/>
    <property type="match status" value="1"/>
</dbReference>
<feature type="coiled-coil region" evidence="8">
    <location>
        <begin position="737"/>
        <end position="767"/>
    </location>
</feature>
<dbReference type="InterPro" id="IPR027640">
    <property type="entry name" value="Kinesin-like_fam"/>
</dbReference>
<proteinExistence type="inferred from homology"/>
<reference evidence="11 12" key="1">
    <citation type="submission" date="2021-06" db="EMBL/GenBank/DDBJ databases">
        <title>Caerostris darwini draft genome.</title>
        <authorList>
            <person name="Kono N."/>
            <person name="Arakawa K."/>
        </authorList>
    </citation>
    <scope>NUCLEOTIDE SEQUENCE [LARGE SCALE GENOMIC DNA]</scope>
</reference>
<dbReference type="GO" id="GO:0005875">
    <property type="term" value="C:microtubule associated complex"/>
    <property type="evidence" value="ECO:0007669"/>
    <property type="project" value="TreeGrafter"/>
</dbReference>
<feature type="coiled-coil region" evidence="8">
    <location>
        <begin position="546"/>
        <end position="651"/>
    </location>
</feature>
<dbReference type="SMART" id="SM00129">
    <property type="entry name" value="KISc"/>
    <property type="match status" value="1"/>
</dbReference>
<dbReference type="Pfam" id="PF25764">
    <property type="entry name" value="KIF21A_4th"/>
    <property type="match status" value="1"/>
</dbReference>
<evidence type="ECO:0000256" key="3">
    <source>
        <dbReference type="ARBA" id="ARBA00022741"/>
    </source>
</evidence>
<organism evidence="11 12">
    <name type="scientific">Caerostris darwini</name>
    <dbReference type="NCBI Taxonomy" id="1538125"/>
    <lineage>
        <taxon>Eukaryota</taxon>
        <taxon>Metazoa</taxon>
        <taxon>Ecdysozoa</taxon>
        <taxon>Arthropoda</taxon>
        <taxon>Chelicerata</taxon>
        <taxon>Arachnida</taxon>
        <taxon>Araneae</taxon>
        <taxon>Araneomorphae</taxon>
        <taxon>Entelegynae</taxon>
        <taxon>Araneoidea</taxon>
        <taxon>Araneidae</taxon>
        <taxon>Caerostris</taxon>
    </lineage>
</organism>
<keyword evidence="7" id="KW-0505">Motor protein</keyword>
<evidence type="ECO:0000256" key="5">
    <source>
        <dbReference type="ARBA" id="ARBA00023054"/>
    </source>
</evidence>
<feature type="domain" description="Kinesin motor" evidence="10">
    <location>
        <begin position="5"/>
        <end position="323"/>
    </location>
</feature>
<feature type="binding site" evidence="7">
    <location>
        <begin position="80"/>
        <end position="87"/>
    </location>
    <ligand>
        <name>ATP</name>
        <dbReference type="ChEBI" id="CHEBI:30616"/>
    </ligand>
</feature>
<gene>
    <name evidence="11" type="primary">kif4</name>
    <name evidence="11" type="ORF">CDAR_25981</name>
</gene>
<dbReference type="EMBL" id="BPLQ01002894">
    <property type="protein sequence ID" value="GIX96343.1"/>
    <property type="molecule type" value="Genomic_DNA"/>
</dbReference>
<evidence type="ECO:0000313" key="11">
    <source>
        <dbReference type="EMBL" id="GIX96343.1"/>
    </source>
</evidence>
<evidence type="ECO:0000256" key="8">
    <source>
        <dbReference type="SAM" id="Coils"/>
    </source>
</evidence>
<dbReference type="Proteomes" id="UP001054837">
    <property type="component" value="Unassembled WGS sequence"/>
</dbReference>
<dbReference type="PROSITE" id="PS50067">
    <property type="entry name" value="KINESIN_MOTOR_2"/>
    <property type="match status" value="1"/>
</dbReference>
<feature type="coiled-coil region" evidence="8">
    <location>
        <begin position="920"/>
        <end position="947"/>
    </location>
</feature>
<evidence type="ECO:0000256" key="1">
    <source>
        <dbReference type="ARBA" id="ARBA00004245"/>
    </source>
</evidence>
<dbReference type="GO" id="GO:0008017">
    <property type="term" value="F:microtubule binding"/>
    <property type="evidence" value="ECO:0007669"/>
    <property type="project" value="InterPro"/>
</dbReference>
<feature type="coiled-coil region" evidence="8">
    <location>
        <begin position="838"/>
        <end position="877"/>
    </location>
</feature>
<feature type="compositionally biased region" description="Polar residues" evidence="9">
    <location>
        <begin position="968"/>
        <end position="979"/>
    </location>
</feature>
<evidence type="ECO:0000256" key="6">
    <source>
        <dbReference type="ARBA" id="ARBA00023212"/>
    </source>
</evidence>
<dbReference type="GO" id="GO:0005524">
    <property type="term" value="F:ATP binding"/>
    <property type="evidence" value="ECO:0007669"/>
    <property type="project" value="UniProtKB-UniRule"/>
</dbReference>
<evidence type="ECO:0000256" key="2">
    <source>
        <dbReference type="ARBA" id="ARBA00022490"/>
    </source>
</evidence>
<dbReference type="GO" id="GO:0007018">
    <property type="term" value="P:microtubule-based movement"/>
    <property type="evidence" value="ECO:0007669"/>
    <property type="project" value="InterPro"/>
</dbReference>
<dbReference type="GO" id="GO:0051231">
    <property type="term" value="P:spindle elongation"/>
    <property type="evidence" value="ECO:0007669"/>
    <property type="project" value="TreeGrafter"/>
</dbReference>
<keyword evidence="3 7" id="KW-0547">Nucleotide-binding</keyword>
<evidence type="ECO:0000256" key="7">
    <source>
        <dbReference type="PROSITE-ProRule" id="PRU00283"/>
    </source>
</evidence>
<keyword evidence="12" id="KW-1185">Reference proteome</keyword>
<dbReference type="Pfam" id="PF00225">
    <property type="entry name" value="Kinesin"/>
    <property type="match status" value="1"/>
</dbReference>
<dbReference type="PRINTS" id="PR00380">
    <property type="entry name" value="KINESINHEAVY"/>
</dbReference>
<dbReference type="GO" id="GO:0003777">
    <property type="term" value="F:microtubule motor activity"/>
    <property type="evidence" value="ECO:0007669"/>
    <property type="project" value="InterPro"/>
</dbReference>
<keyword evidence="5 8" id="KW-0175">Coiled coil</keyword>
<evidence type="ECO:0000256" key="9">
    <source>
        <dbReference type="SAM" id="MobiDB-lite"/>
    </source>
</evidence>
<comment type="subcellular location">
    <subcellularLocation>
        <location evidence="1">Cytoplasm</location>
        <location evidence="1">Cytoskeleton</location>
    </subcellularLocation>
</comment>
<dbReference type="InterPro" id="IPR019821">
    <property type="entry name" value="Kinesin_motor_CS"/>
</dbReference>